<dbReference type="InterPro" id="IPR039907">
    <property type="entry name" value="NOB1"/>
</dbReference>
<dbReference type="RefSeq" id="XP_067545578.1">
    <property type="nucleotide sequence ID" value="XM_067687870.1"/>
</dbReference>
<evidence type="ECO:0000259" key="5">
    <source>
        <dbReference type="Pfam" id="PF08772"/>
    </source>
</evidence>
<dbReference type="GO" id="GO:0030688">
    <property type="term" value="C:preribosome, small subunit precursor"/>
    <property type="evidence" value="ECO:0007669"/>
    <property type="project" value="TreeGrafter"/>
</dbReference>
<proteinExistence type="predicted"/>
<keyword evidence="3" id="KW-0378">Hydrolase</keyword>
<evidence type="ECO:0000256" key="1">
    <source>
        <dbReference type="ARBA" id="ARBA00022722"/>
    </source>
</evidence>
<keyword evidence="8" id="KW-1185">Reference proteome</keyword>
<dbReference type="VEuPathDB" id="MicrosporidiaDB:NEDG_00452"/>
<feature type="domain" description="Nin one binding (NOB1) Zn-ribbon-like" evidence="5">
    <location>
        <begin position="142"/>
        <end position="192"/>
    </location>
</feature>
<protein>
    <submittedName>
        <fullName evidence="7">RNA-binding protein NOB1</fullName>
    </submittedName>
</protein>
<dbReference type="EMBL" id="LTDL01000014">
    <property type="protein sequence ID" value="OAG31977.1"/>
    <property type="molecule type" value="Genomic_DNA"/>
</dbReference>
<dbReference type="AlphaFoldDB" id="A0A177EJ57"/>
<feature type="region of interest" description="Disordered" evidence="4">
    <location>
        <begin position="218"/>
        <end position="243"/>
    </location>
</feature>
<evidence type="ECO:0000256" key="2">
    <source>
        <dbReference type="ARBA" id="ARBA00022723"/>
    </source>
</evidence>
<dbReference type="SUPFAM" id="SSF144206">
    <property type="entry name" value="NOB1 zinc finger-like"/>
    <property type="match status" value="1"/>
</dbReference>
<accession>A0A177EJ57</accession>
<sequence>MKKVAVIDASALIQGLLEVVEFDQGYIPESVFAEVKCELGRERLERYSYKLEVRNPKEAHIATAQKKAEELGFTGLSKQDLDLAALSLELIEELPTAISSWMGPKDTSIENEVVCITSDGALKHVLLLLGVSLHDGFTADEKKYVQRCYTCQKIYKGSRKIDFCSLCGYGTITKVTCTEDNNGTHLHFKKDFINRPQTITFKGKPIRSSDQKEYKWYRQTKNKEMRQDEKSRRESQKEGEWMV</sequence>
<evidence type="ECO:0000313" key="7">
    <source>
        <dbReference type="EMBL" id="OAG31977.1"/>
    </source>
</evidence>
<reference evidence="7 8" key="1">
    <citation type="submission" date="2016-02" db="EMBL/GenBank/DDBJ databases">
        <title>Discovery of a natural microsporidian pathogen with a broad tissue tropism in Caenorhabditis elegans.</title>
        <authorList>
            <person name="Luallen R.J."/>
            <person name="Reinke A.W."/>
            <person name="Tong L."/>
            <person name="Botts M.R."/>
            <person name="Felix M.-A."/>
            <person name="Troemel E.R."/>
        </authorList>
    </citation>
    <scope>NUCLEOTIDE SEQUENCE [LARGE SCALE GENOMIC DNA]</scope>
    <source>
        <strain evidence="7 8">JUm2807</strain>
    </source>
</reference>
<dbReference type="GO" id="GO:0004521">
    <property type="term" value="F:RNA endonuclease activity"/>
    <property type="evidence" value="ECO:0007669"/>
    <property type="project" value="TreeGrafter"/>
</dbReference>
<comment type="caution">
    <text evidence="7">The sequence shown here is derived from an EMBL/GenBank/DDBJ whole genome shotgun (WGS) entry which is preliminary data.</text>
</comment>
<dbReference type="GO" id="GO:0016787">
    <property type="term" value="F:hydrolase activity"/>
    <property type="evidence" value="ECO:0007669"/>
    <property type="project" value="UniProtKB-KW"/>
</dbReference>
<keyword evidence="1" id="KW-0540">Nuclease</keyword>
<evidence type="ECO:0000256" key="3">
    <source>
        <dbReference type="ARBA" id="ARBA00022801"/>
    </source>
</evidence>
<dbReference type="Gene3D" id="6.20.210.10">
    <property type="entry name" value="Nin one binding (NOB1), Zn-ribbon-like"/>
    <property type="match status" value="1"/>
</dbReference>
<dbReference type="InterPro" id="IPR033411">
    <property type="entry name" value="Ribonuclease_PIN"/>
</dbReference>
<dbReference type="OrthoDB" id="446759at2759"/>
<organism evidence="7 8">
    <name type="scientific">Nematocida displodere</name>
    <dbReference type="NCBI Taxonomy" id="1805483"/>
    <lineage>
        <taxon>Eukaryota</taxon>
        <taxon>Fungi</taxon>
        <taxon>Fungi incertae sedis</taxon>
        <taxon>Microsporidia</taxon>
        <taxon>Nematocida</taxon>
    </lineage>
</organism>
<dbReference type="GO" id="GO:0046872">
    <property type="term" value="F:metal ion binding"/>
    <property type="evidence" value="ECO:0007669"/>
    <property type="project" value="UniProtKB-KW"/>
</dbReference>
<dbReference type="Pfam" id="PF08772">
    <property type="entry name" value="Zn_ribbon_NOB1"/>
    <property type="match status" value="1"/>
</dbReference>
<name>A0A177EJ57_9MICR</name>
<dbReference type="GeneID" id="93646802"/>
<dbReference type="InterPro" id="IPR036283">
    <property type="entry name" value="NOB1_Zf-like_sf"/>
</dbReference>
<evidence type="ECO:0000259" key="6">
    <source>
        <dbReference type="Pfam" id="PF17146"/>
    </source>
</evidence>
<dbReference type="Pfam" id="PF17146">
    <property type="entry name" value="PIN_6"/>
    <property type="match status" value="1"/>
</dbReference>
<dbReference type="STRING" id="1805483.A0A177EJ57"/>
<dbReference type="Gene3D" id="3.40.50.1010">
    <property type="entry name" value="5'-nuclease"/>
    <property type="match status" value="1"/>
</dbReference>
<keyword evidence="2" id="KW-0479">Metal-binding</keyword>
<dbReference type="InterPro" id="IPR014881">
    <property type="entry name" value="NOB1_Zn-bd"/>
</dbReference>
<feature type="domain" description="Ribonuclease PIN" evidence="6">
    <location>
        <begin position="6"/>
        <end position="90"/>
    </location>
</feature>
<dbReference type="PANTHER" id="PTHR12814">
    <property type="entry name" value="RNA-BINDING PROTEIN NOB1"/>
    <property type="match status" value="1"/>
</dbReference>
<dbReference type="PANTHER" id="PTHR12814:SF2">
    <property type="entry name" value="RNA-BINDING PROTEIN NOB1"/>
    <property type="match status" value="1"/>
</dbReference>
<gene>
    <name evidence="7" type="ORF">NEDG_00452</name>
</gene>
<dbReference type="Proteomes" id="UP000185944">
    <property type="component" value="Unassembled WGS sequence"/>
</dbReference>
<evidence type="ECO:0000256" key="4">
    <source>
        <dbReference type="SAM" id="MobiDB-lite"/>
    </source>
</evidence>
<dbReference type="GO" id="GO:0030490">
    <property type="term" value="P:maturation of SSU-rRNA"/>
    <property type="evidence" value="ECO:0007669"/>
    <property type="project" value="TreeGrafter"/>
</dbReference>
<evidence type="ECO:0000313" key="8">
    <source>
        <dbReference type="Proteomes" id="UP000185944"/>
    </source>
</evidence>